<evidence type="ECO:0000313" key="3">
    <source>
        <dbReference type="Proteomes" id="UP000187209"/>
    </source>
</evidence>
<proteinExistence type="predicted"/>
<evidence type="ECO:0000313" key="2">
    <source>
        <dbReference type="EMBL" id="OMJ89433.1"/>
    </source>
</evidence>
<accession>A0A1R2CK98</accession>
<evidence type="ECO:0000256" key="1">
    <source>
        <dbReference type="SAM" id="MobiDB-lite"/>
    </source>
</evidence>
<reference evidence="2 3" key="1">
    <citation type="submission" date="2016-11" db="EMBL/GenBank/DDBJ databases">
        <title>The macronuclear genome of Stentor coeruleus: a giant cell with tiny introns.</title>
        <authorList>
            <person name="Slabodnick M."/>
            <person name="Ruby J.G."/>
            <person name="Reiff S.B."/>
            <person name="Swart E.C."/>
            <person name="Gosai S."/>
            <person name="Prabakaran S."/>
            <person name="Witkowska E."/>
            <person name="Larue G.E."/>
            <person name="Fisher S."/>
            <person name="Freeman R.M."/>
            <person name="Gunawardena J."/>
            <person name="Chu W."/>
            <person name="Stover N.A."/>
            <person name="Gregory B.D."/>
            <person name="Nowacki M."/>
            <person name="Derisi J."/>
            <person name="Roy S.W."/>
            <person name="Marshall W.F."/>
            <person name="Sood P."/>
        </authorList>
    </citation>
    <scope>NUCLEOTIDE SEQUENCE [LARGE SCALE GENOMIC DNA]</scope>
    <source>
        <strain evidence="2">WM001</strain>
    </source>
</reference>
<comment type="caution">
    <text evidence="2">The sequence shown here is derived from an EMBL/GenBank/DDBJ whole genome shotgun (WGS) entry which is preliminary data.</text>
</comment>
<dbReference type="EMBL" id="MPUH01000126">
    <property type="protein sequence ID" value="OMJ89433.1"/>
    <property type="molecule type" value="Genomic_DNA"/>
</dbReference>
<dbReference type="OrthoDB" id="322701at2759"/>
<dbReference type="AlphaFoldDB" id="A0A1R2CK98"/>
<feature type="region of interest" description="Disordered" evidence="1">
    <location>
        <begin position="134"/>
        <end position="159"/>
    </location>
</feature>
<dbReference type="Proteomes" id="UP000187209">
    <property type="component" value="Unassembled WGS sequence"/>
</dbReference>
<gene>
    <name evidence="2" type="ORF">SteCoe_8433</name>
</gene>
<sequence length="301" mass="34556">MSNLFETNRGSLKKLFGTHEKDGILKFTDLLKLCSSTRIFPDLLSSPDLHKVLVEVAQDPTTCSISQNLTYSQFEVFLHLVAAKAFPFKPESEQDSLLFMHLKNSCSLKYSLDFEVTNADKKLVTKKVPRLNIESSKLQRQTPKSSRRTNLKPSSTKNLKSSSFLFRASPRKESTDKKRLAHACSILSPRIKFEKSSSKPSPRPILTERNPKRLSKAKSSFISSPLANLAQSKLNKIQEILSKFKQKSNTDHLEQSVRCKKFLNFLSLIEKRIKTQRLQIKLALKLWFILTKKTKKPYFDY</sequence>
<organism evidence="2 3">
    <name type="scientific">Stentor coeruleus</name>
    <dbReference type="NCBI Taxonomy" id="5963"/>
    <lineage>
        <taxon>Eukaryota</taxon>
        <taxon>Sar</taxon>
        <taxon>Alveolata</taxon>
        <taxon>Ciliophora</taxon>
        <taxon>Postciliodesmatophora</taxon>
        <taxon>Heterotrichea</taxon>
        <taxon>Heterotrichida</taxon>
        <taxon>Stentoridae</taxon>
        <taxon>Stentor</taxon>
    </lineage>
</organism>
<feature type="compositionally biased region" description="Polar residues" evidence="1">
    <location>
        <begin position="134"/>
        <end position="144"/>
    </location>
</feature>
<evidence type="ECO:0008006" key="4">
    <source>
        <dbReference type="Google" id="ProtNLM"/>
    </source>
</evidence>
<protein>
    <recommendedName>
        <fullName evidence="4">EF-hand domain-containing protein</fullName>
    </recommendedName>
</protein>
<name>A0A1R2CK98_9CILI</name>
<keyword evidence="3" id="KW-1185">Reference proteome</keyword>